<dbReference type="Proteomes" id="UP000295807">
    <property type="component" value="Unassembled WGS sequence"/>
</dbReference>
<dbReference type="AlphaFoldDB" id="A0A4V6NZ03"/>
<dbReference type="InterPro" id="IPR029044">
    <property type="entry name" value="Nucleotide-diphossugar_trans"/>
</dbReference>
<gene>
    <name evidence="2" type="ORF">EDD80_1381</name>
</gene>
<dbReference type="PANTHER" id="PTHR22916">
    <property type="entry name" value="GLYCOSYLTRANSFERASE"/>
    <property type="match status" value="1"/>
</dbReference>
<organism evidence="2 3">
    <name type="scientific">Anseongella ginsenosidimutans</name>
    <dbReference type="NCBI Taxonomy" id="496056"/>
    <lineage>
        <taxon>Bacteria</taxon>
        <taxon>Pseudomonadati</taxon>
        <taxon>Bacteroidota</taxon>
        <taxon>Sphingobacteriia</taxon>
        <taxon>Sphingobacteriales</taxon>
        <taxon>Sphingobacteriaceae</taxon>
        <taxon>Anseongella</taxon>
    </lineage>
</organism>
<sequence length="409" mass="47338">MGSISGGIIVRIKVLQHEVNQGNYVARNTGLAIARGRYIAVMDSDDIALPNRLQLQVDFLNSHPKVGCVGALAEMIYENGKPFKLIRYPSSYSKLKTYLFRTMSLSHPTIMLRRKFLEKYKLRYNTRLKYAADYEFLVRCTRFFPIRNLEDIVLKYRMHSQQISSSKRKEQGFFADLVRLQQLKDFNLNPSKSDSALHLKLMKGVYLNDVELHRSIDWLNQLLDANDRLKIFNPNHFYDLLKINLNTVVRKNNLGGWSIEKELLRYINEKFPKKISILEFGSGAGTDALLQFHQVISIEHSSIFAFNRGRSHNCIHSPLINGWYNPEDVKCALELKHDLILVDGPPGNRRSGILNHLSLFHNTKVPVIFDDMDRDNDRAIMEKFCAELNFRFEIIFGKIKSFAYCTKNG</sequence>
<dbReference type="GO" id="GO:0016758">
    <property type="term" value="F:hexosyltransferase activity"/>
    <property type="evidence" value="ECO:0007669"/>
    <property type="project" value="UniProtKB-ARBA"/>
</dbReference>
<dbReference type="RefSeq" id="WP_132130824.1">
    <property type="nucleotide sequence ID" value="NZ_CP042432.1"/>
</dbReference>
<dbReference type="Pfam" id="PF00535">
    <property type="entry name" value="Glycos_transf_2"/>
    <property type="match status" value="1"/>
</dbReference>
<dbReference type="EMBL" id="SMAD01000038">
    <property type="protein sequence ID" value="TCS83436.1"/>
    <property type="molecule type" value="Genomic_DNA"/>
</dbReference>
<evidence type="ECO:0000259" key="1">
    <source>
        <dbReference type="Pfam" id="PF00535"/>
    </source>
</evidence>
<dbReference type="SUPFAM" id="SSF53448">
    <property type="entry name" value="Nucleotide-diphospho-sugar transferases"/>
    <property type="match status" value="1"/>
</dbReference>
<evidence type="ECO:0000313" key="3">
    <source>
        <dbReference type="Proteomes" id="UP000295807"/>
    </source>
</evidence>
<dbReference type="PANTHER" id="PTHR22916:SF3">
    <property type="entry name" value="UDP-GLCNAC:BETAGAL BETA-1,3-N-ACETYLGLUCOSAMINYLTRANSFERASE-LIKE PROTEIN 1"/>
    <property type="match status" value="1"/>
</dbReference>
<dbReference type="OrthoDB" id="9815829at2"/>
<comment type="caution">
    <text evidence="2">The sequence shown here is derived from an EMBL/GenBank/DDBJ whole genome shotgun (WGS) entry which is preliminary data.</text>
</comment>
<reference evidence="2 3" key="1">
    <citation type="submission" date="2019-03" db="EMBL/GenBank/DDBJ databases">
        <title>Genomic Encyclopedia of Type Strains, Phase IV (KMG-IV): sequencing the most valuable type-strain genomes for metagenomic binning, comparative biology and taxonomic classification.</title>
        <authorList>
            <person name="Goeker M."/>
        </authorList>
    </citation>
    <scope>NUCLEOTIDE SEQUENCE [LARGE SCALE GENOMIC DNA]</scope>
    <source>
        <strain evidence="2 3">DSM 21100</strain>
    </source>
</reference>
<proteinExistence type="predicted"/>
<keyword evidence="2" id="KW-0808">Transferase</keyword>
<dbReference type="Gene3D" id="3.90.550.10">
    <property type="entry name" value="Spore Coat Polysaccharide Biosynthesis Protein SpsA, Chain A"/>
    <property type="match status" value="1"/>
</dbReference>
<accession>A0A4V6NZ03</accession>
<protein>
    <submittedName>
        <fullName evidence="2">Glycosyltransferase involved in cell wall biosynthesis</fullName>
    </submittedName>
</protein>
<keyword evidence="3" id="KW-1185">Reference proteome</keyword>
<evidence type="ECO:0000313" key="2">
    <source>
        <dbReference type="EMBL" id="TCS83436.1"/>
    </source>
</evidence>
<name>A0A4V6NZ03_9SPHI</name>
<dbReference type="InterPro" id="IPR001173">
    <property type="entry name" value="Glyco_trans_2-like"/>
</dbReference>
<feature type="domain" description="Glycosyltransferase 2-like" evidence="1">
    <location>
        <begin position="11"/>
        <end position="119"/>
    </location>
</feature>